<dbReference type="InterPro" id="IPR017452">
    <property type="entry name" value="GPCR_Rhodpsn_7TM"/>
</dbReference>
<evidence type="ECO:0000313" key="8">
    <source>
        <dbReference type="EMBL" id="EFO16515.1"/>
    </source>
</evidence>
<dbReference type="OrthoDB" id="5868068at2759"/>
<dbReference type="SUPFAM" id="SSF81321">
    <property type="entry name" value="Family A G protein-coupled receptor-like"/>
    <property type="match status" value="1"/>
</dbReference>
<name>A0A1S0TM17_LOALO</name>
<keyword evidence="6" id="KW-0732">Signal</keyword>
<keyword evidence="2 5" id="KW-0812">Transmembrane</keyword>
<dbReference type="KEGG" id="loa:LOAG_11992"/>
<feature type="transmembrane region" description="Helical" evidence="5">
    <location>
        <begin position="211"/>
        <end position="232"/>
    </location>
</feature>
<dbReference type="CDD" id="cd00637">
    <property type="entry name" value="7tm_classA_rhodopsin-like"/>
    <property type="match status" value="1"/>
</dbReference>
<accession>A0A1S0TM17</accession>
<evidence type="ECO:0000256" key="4">
    <source>
        <dbReference type="ARBA" id="ARBA00023136"/>
    </source>
</evidence>
<protein>
    <recommendedName>
        <fullName evidence="7">G-protein coupled receptors family 1 profile domain-containing protein</fullName>
    </recommendedName>
</protein>
<feature type="transmembrane region" description="Helical" evidence="5">
    <location>
        <begin position="269"/>
        <end position="290"/>
    </location>
</feature>
<organism evidence="8">
    <name type="scientific">Loa loa</name>
    <name type="common">Eye worm</name>
    <name type="synonym">Filaria loa</name>
    <dbReference type="NCBI Taxonomy" id="7209"/>
    <lineage>
        <taxon>Eukaryota</taxon>
        <taxon>Metazoa</taxon>
        <taxon>Ecdysozoa</taxon>
        <taxon>Nematoda</taxon>
        <taxon>Chromadorea</taxon>
        <taxon>Rhabditida</taxon>
        <taxon>Spirurina</taxon>
        <taxon>Spiruromorpha</taxon>
        <taxon>Filarioidea</taxon>
        <taxon>Onchocercidae</taxon>
        <taxon>Loa</taxon>
    </lineage>
</organism>
<dbReference type="PROSITE" id="PS50262">
    <property type="entry name" value="G_PROTEIN_RECEP_F1_2"/>
    <property type="match status" value="1"/>
</dbReference>
<dbReference type="InParanoid" id="A0A1S0TM17"/>
<evidence type="ECO:0000256" key="2">
    <source>
        <dbReference type="ARBA" id="ARBA00022692"/>
    </source>
</evidence>
<proteinExistence type="predicted"/>
<keyword evidence="4 5" id="KW-0472">Membrane</keyword>
<dbReference type="GO" id="GO:0016020">
    <property type="term" value="C:membrane"/>
    <property type="evidence" value="ECO:0007669"/>
    <property type="project" value="UniProtKB-SubCell"/>
</dbReference>
<dbReference type="FunCoup" id="A0A1S0TM17">
    <property type="interactions" value="159"/>
</dbReference>
<dbReference type="EMBL" id="JH712725">
    <property type="protein sequence ID" value="EFO16515.1"/>
    <property type="molecule type" value="Genomic_DNA"/>
</dbReference>
<reference evidence="8" key="1">
    <citation type="submission" date="2012-04" db="EMBL/GenBank/DDBJ databases">
        <title>The Genome Sequence of Loa loa.</title>
        <authorList>
            <consortium name="The Broad Institute Genome Sequencing Platform"/>
            <consortium name="Broad Institute Genome Sequencing Center for Infectious Disease"/>
            <person name="Nutman T.B."/>
            <person name="Fink D.L."/>
            <person name="Russ C."/>
            <person name="Young S."/>
            <person name="Zeng Q."/>
            <person name="Gargeya S."/>
            <person name="Alvarado L."/>
            <person name="Berlin A."/>
            <person name="Chapman S.B."/>
            <person name="Chen Z."/>
            <person name="Freedman E."/>
            <person name="Gellesch M."/>
            <person name="Goldberg J."/>
            <person name="Griggs A."/>
            <person name="Gujja S."/>
            <person name="Heilman E.R."/>
            <person name="Heiman D."/>
            <person name="Howarth C."/>
            <person name="Mehta T."/>
            <person name="Neiman D."/>
            <person name="Pearson M."/>
            <person name="Roberts A."/>
            <person name="Saif S."/>
            <person name="Shea T."/>
            <person name="Shenoy N."/>
            <person name="Sisk P."/>
            <person name="Stolte C."/>
            <person name="Sykes S."/>
            <person name="White J."/>
            <person name="Yandava C."/>
            <person name="Haas B."/>
            <person name="Henn M.R."/>
            <person name="Nusbaum C."/>
            <person name="Birren B."/>
        </authorList>
    </citation>
    <scope>NUCLEOTIDE SEQUENCE [LARGE SCALE GENOMIC DNA]</scope>
</reference>
<feature type="transmembrane region" description="Helical" evidence="5">
    <location>
        <begin position="40"/>
        <end position="64"/>
    </location>
</feature>
<evidence type="ECO:0000259" key="7">
    <source>
        <dbReference type="PROSITE" id="PS50262"/>
    </source>
</evidence>
<dbReference type="AlphaFoldDB" id="A0A1S0TM17"/>
<feature type="transmembrane region" description="Helical" evidence="5">
    <location>
        <begin position="302"/>
        <end position="328"/>
    </location>
</feature>
<comment type="subcellular location">
    <subcellularLocation>
        <location evidence="1">Membrane</location>
    </subcellularLocation>
</comment>
<dbReference type="OMA" id="ETICAIN"/>
<evidence type="ECO:0000256" key="3">
    <source>
        <dbReference type="ARBA" id="ARBA00022989"/>
    </source>
</evidence>
<feature type="transmembrane region" description="Helical" evidence="5">
    <location>
        <begin position="161"/>
        <end position="182"/>
    </location>
</feature>
<feature type="chain" id="PRO_5010258249" description="G-protein coupled receptors family 1 profile domain-containing protein" evidence="6">
    <location>
        <begin position="21"/>
        <end position="349"/>
    </location>
</feature>
<dbReference type="PANTHER" id="PTHR22718:SF25">
    <property type="entry name" value="G-PROTEIN COUPLED RECEPTORS FAMILY 1 PROFILE DOMAIN-CONTAINING PROTEIN"/>
    <property type="match status" value="1"/>
</dbReference>
<feature type="transmembrane region" description="Helical" evidence="5">
    <location>
        <begin position="76"/>
        <end position="99"/>
    </location>
</feature>
<evidence type="ECO:0000256" key="5">
    <source>
        <dbReference type="SAM" id="Phobius"/>
    </source>
</evidence>
<evidence type="ECO:0000256" key="1">
    <source>
        <dbReference type="ARBA" id="ARBA00004370"/>
    </source>
</evidence>
<feature type="transmembrane region" description="Helical" evidence="5">
    <location>
        <begin position="127"/>
        <end position="149"/>
    </location>
</feature>
<dbReference type="PANTHER" id="PTHR22718">
    <property type="entry name" value="SERPENTINE RECEPTOR, CLASS X"/>
    <property type="match status" value="1"/>
</dbReference>
<keyword evidence="3 5" id="KW-1133">Transmembrane helix</keyword>
<gene>
    <name evidence="8" type="ORF">LOAG_11992</name>
</gene>
<dbReference type="Gene3D" id="1.20.1070.10">
    <property type="entry name" value="Rhodopsin 7-helix transmembrane proteins"/>
    <property type="match status" value="1"/>
</dbReference>
<dbReference type="GeneID" id="9949451"/>
<dbReference type="CTD" id="9949451"/>
<sequence>MLACSYYIIVLFLSIPLTCQERNTTDVADIRDENHKALKYVAFLLFTIFLLYGIISNILLAIVFYRRQDNHYNLEFILIASQLIICNFIAFLPQVIVVLPEMLQAKNSLYAEQTIWINQTFSAFNNFSLFAILHFSFLVTLNRFVVLILPKYSALFKSAWLYFVIIFVWLSTLVNSTVDFYYCIRSFRVSNLSWIRVCTKQPNTIFMSIHYLWLLFLPIAMFVMYIIIFCSIRRIRYFALDILNNQDNTAVSIKRRVNKARNGVYERSMLIQAALTCGVLEIRPIIFYFLPPIVIKIFGKGANIPLGIFINCYIIFFYAALPTVHFFCNRRARNILKYQFLQSKIEIKK</sequence>
<feature type="signal peptide" evidence="6">
    <location>
        <begin position="1"/>
        <end position="20"/>
    </location>
</feature>
<evidence type="ECO:0000256" key="6">
    <source>
        <dbReference type="SAM" id="SignalP"/>
    </source>
</evidence>
<feature type="domain" description="G-protein coupled receptors family 1 profile" evidence="7">
    <location>
        <begin position="56"/>
        <end position="234"/>
    </location>
</feature>
<dbReference type="RefSeq" id="XP_003147555.1">
    <property type="nucleotide sequence ID" value="XM_003147507.1"/>
</dbReference>